<feature type="domain" description="RIN4 pathogenic type III effector avirulence factor Avr cleavage site" evidence="2">
    <location>
        <begin position="240"/>
        <end position="272"/>
    </location>
</feature>
<feature type="compositionally biased region" description="Basic and acidic residues" evidence="1">
    <location>
        <begin position="166"/>
        <end position="175"/>
    </location>
</feature>
<feature type="region of interest" description="Disordered" evidence="1">
    <location>
        <begin position="35"/>
        <end position="253"/>
    </location>
</feature>
<dbReference type="Proteomes" id="UP001234989">
    <property type="component" value="Chromosome 11"/>
</dbReference>
<evidence type="ECO:0000256" key="1">
    <source>
        <dbReference type="SAM" id="MobiDB-lite"/>
    </source>
</evidence>
<evidence type="ECO:0000313" key="4">
    <source>
        <dbReference type="Proteomes" id="UP001234989"/>
    </source>
</evidence>
<evidence type="ECO:0000313" key="3">
    <source>
        <dbReference type="EMBL" id="WMV55624.1"/>
    </source>
</evidence>
<proteinExistence type="predicted"/>
<dbReference type="InterPro" id="IPR008700">
    <property type="entry name" value="TypeIII_avirulence_cleave"/>
</dbReference>
<feature type="domain" description="RIN4 pathogenic type III effector avirulence factor Avr cleavage site" evidence="2">
    <location>
        <begin position="9"/>
        <end position="41"/>
    </location>
</feature>
<accession>A0AAF1A0M7</accession>
<keyword evidence="4" id="KW-1185">Reference proteome</keyword>
<feature type="compositionally biased region" description="Basic residues" evidence="1">
    <location>
        <begin position="38"/>
        <end position="48"/>
    </location>
</feature>
<organism evidence="3 4">
    <name type="scientific">Solanum verrucosum</name>
    <dbReference type="NCBI Taxonomy" id="315347"/>
    <lineage>
        <taxon>Eukaryota</taxon>
        <taxon>Viridiplantae</taxon>
        <taxon>Streptophyta</taxon>
        <taxon>Embryophyta</taxon>
        <taxon>Tracheophyta</taxon>
        <taxon>Spermatophyta</taxon>
        <taxon>Magnoliopsida</taxon>
        <taxon>eudicotyledons</taxon>
        <taxon>Gunneridae</taxon>
        <taxon>Pentapetalae</taxon>
        <taxon>asterids</taxon>
        <taxon>lamiids</taxon>
        <taxon>Solanales</taxon>
        <taxon>Solanaceae</taxon>
        <taxon>Solanoideae</taxon>
        <taxon>Solaneae</taxon>
        <taxon>Solanum</taxon>
    </lineage>
</organism>
<dbReference type="EMBL" id="CP133622">
    <property type="protein sequence ID" value="WMV55624.1"/>
    <property type="molecule type" value="Genomic_DNA"/>
</dbReference>
<feature type="compositionally biased region" description="Basic residues" evidence="1">
    <location>
        <begin position="208"/>
        <end position="218"/>
    </location>
</feature>
<gene>
    <name evidence="3" type="ORF">MTR67_049009</name>
</gene>
<sequence length="321" mass="36176">MAKQRERNGSPSIPQFGAWHHKTADDLNFSMVFSQARANKKQNRHNIAHHNPANEQEMLGKHQDVSPRKSSSTPVPQGGAWDSKDHANKKPHKPDKTHRSLGNEQELGKHQQASTMVRPKSVPQFGEWDQKSGGSPDYSKVSPQARANKKQHKHDSAHRSLGNEQELGKHCEVSPRKNSPMAEPHYGAWDQKTGNSPNYPMGLSQDRAKKKQHRHGLARHSMGTEQELGKHRDVSPMKTGWMSVPQFGEWEQKTPSETNYSMVFSQARANRKKHKSDLTHRSYDFEQDLLSREREKAATIEVGVCSDPYSSLLDALGSGHA</sequence>
<feature type="domain" description="RIN4 pathogenic type III effector avirulence factor Avr cleavage site" evidence="2">
    <location>
        <begin position="118"/>
        <end position="150"/>
    </location>
</feature>
<feature type="compositionally biased region" description="Basic residues" evidence="1">
    <location>
        <begin position="147"/>
        <end position="156"/>
    </location>
</feature>
<evidence type="ECO:0000259" key="2">
    <source>
        <dbReference type="Pfam" id="PF05627"/>
    </source>
</evidence>
<protein>
    <recommendedName>
        <fullName evidence="2">RIN4 pathogenic type III effector avirulence factor Avr cleavage site domain-containing protein</fullName>
    </recommendedName>
</protein>
<dbReference type="PANTHER" id="PTHR33882">
    <property type="entry name" value="PATHOGENIC TYPE III EFFECTOR AVIRULENCE FACTOR AVR AVRRPT-CLEAVAGE: CLEAVAGE SITE PROTEIN"/>
    <property type="match status" value="1"/>
</dbReference>
<feature type="compositionally biased region" description="Basic and acidic residues" evidence="1">
    <location>
        <begin position="58"/>
        <end position="67"/>
    </location>
</feature>
<dbReference type="AlphaFoldDB" id="A0AAF1A0M7"/>
<name>A0AAF1A0M7_SOLVR</name>
<dbReference type="Pfam" id="PF05627">
    <property type="entry name" value="AvrRpt-cleavage"/>
    <property type="match status" value="3"/>
</dbReference>
<reference evidence="3" key="1">
    <citation type="submission" date="2023-08" db="EMBL/GenBank/DDBJ databases">
        <title>A de novo genome assembly of Solanum verrucosum Schlechtendal, a Mexican diploid species geographically isolated from the other diploid A-genome species in potato relatives.</title>
        <authorList>
            <person name="Hosaka K."/>
        </authorList>
    </citation>
    <scope>NUCLEOTIDE SEQUENCE</scope>
    <source>
        <tissue evidence="3">Young leaves</tissue>
    </source>
</reference>
<dbReference type="PANTHER" id="PTHR33882:SF11">
    <property type="entry name" value="RPM1-INTERACTING PROTEIN 4 (RIN4) FAMILY PROTEIN"/>
    <property type="match status" value="1"/>
</dbReference>